<dbReference type="PANTHER" id="PTHR11697:SF230">
    <property type="entry name" value="ZINC FINGER, MYM DOMAIN CONTAINING 1"/>
    <property type="match status" value="1"/>
</dbReference>
<evidence type="ECO:0000313" key="3">
    <source>
        <dbReference type="RefSeq" id="XP_016647096.1"/>
    </source>
</evidence>
<dbReference type="PANTHER" id="PTHR11697">
    <property type="entry name" value="GENERAL TRANSCRIPTION FACTOR 2-RELATED ZINC FINGER PROTEIN"/>
    <property type="match status" value="1"/>
</dbReference>
<dbReference type="RefSeq" id="XP_016647096.1">
    <property type="nucleotide sequence ID" value="XM_016791610.1"/>
</dbReference>
<reference evidence="3" key="2">
    <citation type="submission" date="2025-08" db="UniProtKB">
        <authorList>
            <consortium name="RefSeq"/>
        </authorList>
    </citation>
    <scope>IDENTIFICATION</scope>
</reference>
<dbReference type="InterPro" id="IPR025398">
    <property type="entry name" value="DUF4371"/>
</dbReference>
<dbReference type="Proteomes" id="UP000694861">
    <property type="component" value="Linkage group LG2"/>
</dbReference>
<sequence>MAFRGDDESHDSSNRGNFIELVKTFARRNEEVEKVVLQNAPLNAQYISHKIQEEILNIYANKVRKKIRDEIGEDVKFCVLIDEALDDFKKEQMAIIISSIRNLIDLFGTSKTLLKDISHNGPTSQFHGEAEGIRISMLSFDFVFALNLLDKTMRFTDFLCQELQRKSQDIVSALNLVASTKMELDELRNNGWDDFIQSVRSFCEKHEISMPDMGARHTMRTGSSCQQKDCITVEHYYHMDVFNEVIDYQLGELNTRFSYETMELLRLSSSLDPRDAFKRFNIDDIYTIAEKFYP</sequence>
<proteinExistence type="predicted"/>
<protein>
    <submittedName>
        <fullName evidence="3">Uncharacterized protein LOC107880331</fullName>
    </submittedName>
</protein>
<organism evidence="2 3">
    <name type="scientific">Prunus mume</name>
    <name type="common">Japanese apricot</name>
    <name type="synonym">Armeniaca mume</name>
    <dbReference type="NCBI Taxonomy" id="102107"/>
    <lineage>
        <taxon>Eukaryota</taxon>
        <taxon>Viridiplantae</taxon>
        <taxon>Streptophyta</taxon>
        <taxon>Embryophyta</taxon>
        <taxon>Tracheophyta</taxon>
        <taxon>Spermatophyta</taxon>
        <taxon>Magnoliopsida</taxon>
        <taxon>eudicotyledons</taxon>
        <taxon>Gunneridae</taxon>
        <taxon>Pentapetalae</taxon>
        <taxon>rosids</taxon>
        <taxon>fabids</taxon>
        <taxon>Rosales</taxon>
        <taxon>Rosaceae</taxon>
        <taxon>Amygdaloideae</taxon>
        <taxon>Amygdaleae</taxon>
        <taxon>Prunus</taxon>
    </lineage>
</organism>
<evidence type="ECO:0000259" key="1">
    <source>
        <dbReference type="Pfam" id="PF14291"/>
    </source>
</evidence>
<gene>
    <name evidence="3" type="primary">LOC107880331</name>
</gene>
<dbReference type="Pfam" id="PF14291">
    <property type="entry name" value="DUF4371"/>
    <property type="match status" value="1"/>
</dbReference>
<reference evidence="2" key="1">
    <citation type="journal article" date="2012" name="Nat. Commun.">
        <title>The genome of Prunus mume.</title>
        <authorList>
            <person name="Zhang Q."/>
            <person name="Chen W."/>
            <person name="Sun L."/>
            <person name="Zhao F."/>
            <person name="Huang B."/>
            <person name="Yang W."/>
            <person name="Tao Y."/>
            <person name="Wang J."/>
            <person name="Yuan Z."/>
            <person name="Fan G."/>
            <person name="Xing Z."/>
            <person name="Han C."/>
            <person name="Pan H."/>
            <person name="Zhong X."/>
            <person name="Shi W."/>
            <person name="Liang X."/>
            <person name="Du D."/>
            <person name="Sun F."/>
            <person name="Xu Z."/>
            <person name="Hao R."/>
            <person name="Lv T."/>
            <person name="Lv Y."/>
            <person name="Zheng Z."/>
            <person name="Sun M."/>
            <person name="Luo L."/>
            <person name="Cai M."/>
            <person name="Gao Y."/>
            <person name="Wang J."/>
            <person name="Yin Y."/>
            <person name="Xu X."/>
            <person name="Cheng T."/>
            <person name="Wang J."/>
        </authorList>
    </citation>
    <scope>NUCLEOTIDE SEQUENCE [LARGE SCALE GENOMIC DNA]</scope>
</reference>
<keyword evidence="2" id="KW-1185">Reference proteome</keyword>
<feature type="domain" description="DUF4371" evidence="1">
    <location>
        <begin position="2"/>
        <end position="124"/>
    </location>
</feature>
<dbReference type="GeneID" id="107880331"/>
<evidence type="ECO:0000313" key="2">
    <source>
        <dbReference type="Proteomes" id="UP000694861"/>
    </source>
</evidence>
<accession>A0ABM1LI69</accession>
<name>A0ABM1LI69_PRUMU</name>
<dbReference type="InterPro" id="IPR055298">
    <property type="entry name" value="AtLOH3-like"/>
</dbReference>